<evidence type="ECO:0000256" key="1">
    <source>
        <dbReference type="ARBA" id="ARBA00009995"/>
    </source>
</evidence>
<comment type="caution">
    <text evidence="5">Lacks conserved residue(s) required for the propagation of feature annotation.</text>
</comment>
<evidence type="ECO:0000313" key="6">
    <source>
        <dbReference type="EMBL" id="KAJ8723942.1"/>
    </source>
</evidence>
<dbReference type="Pfam" id="PF00201">
    <property type="entry name" value="UDPGT"/>
    <property type="match status" value="2"/>
</dbReference>
<keyword evidence="3 4" id="KW-0808">Transferase</keyword>
<reference evidence="6" key="1">
    <citation type="submission" date="2023-03" db="EMBL/GenBank/DDBJ databases">
        <title>Chromosome-level genomes of two armyworms, Mythimna separata and Mythimna loreyi, provide insights into the biosynthesis and reception of sex pheromones.</title>
        <authorList>
            <person name="Zhao H."/>
        </authorList>
    </citation>
    <scope>NUCLEOTIDE SEQUENCE</scope>
    <source>
        <strain evidence="6">BeijingLab</strain>
        <tissue evidence="6">Pupa</tissue>
    </source>
</reference>
<evidence type="ECO:0000256" key="5">
    <source>
        <dbReference type="RuleBase" id="RU362059"/>
    </source>
</evidence>
<dbReference type="InterPro" id="IPR035595">
    <property type="entry name" value="UDP_glycos_trans_CS"/>
</dbReference>
<keyword evidence="5" id="KW-0472">Membrane</keyword>
<comment type="caution">
    <text evidence="6">The sequence shown here is derived from an EMBL/GenBank/DDBJ whole genome shotgun (WGS) entry which is preliminary data.</text>
</comment>
<dbReference type="EMBL" id="JARGEI010000011">
    <property type="protein sequence ID" value="KAJ8723942.1"/>
    <property type="molecule type" value="Genomic_DNA"/>
</dbReference>
<keyword evidence="5" id="KW-1133">Transmembrane helix</keyword>
<proteinExistence type="inferred from homology"/>
<dbReference type="PROSITE" id="PS00375">
    <property type="entry name" value="UDPGT"/>
    <property type="match status" value="2"/>
</dbReference>
<dbReference type="Gene3D" id="3.40.50.2000">
    <property type="entry name" value="Glycogen Phosphorylase B"/>
    <property type="match status" value="2"/>
</dbReference>
<dbReference type="Proteomes" id="UP001231518">
    <property type="component" value="Chromosome 20"/>
</dbReference>
<evidence type="ECO:0000256" key="3">
    <source>
        <dbReference type="ARBA" id="ARBA00022679"/>
    </source>
</evidence>
<comment type="subcellular location">
    <subcellularLocation>
        <location evidence="5">Membrane</location>
        <topology evidence="5">Single-pass membrane protein</topology>
    </subcellularLocation>
</comment>
<keyword evidence="5" id="KW-0812">Transmembrane</keyword>
<dbReference type="EC" id="2.4.1.17" evidence="5"/>
<dbReference type="PANTHER" id="PTHR48043:SF159">
    <property type="entry name" value="EG:EG0003.4 PROTEIN-RELATED"/>
    <property type="match status" value="1"/>
</dbReference>
<organism evidence="6 7">
    <name type="scientific">Mythimna separata</name>
    <name type="common">Oriental armyworm</name>
    <name type="synonym">Pseudaletia separata</name>
    <dbReference type="NCBI Taxonomy" id="271217"/>
    <lineage>
        <taxon>Eukaryota</taxon>
        <taxon>Metazoa</taxon>
        <taxon>Ecdysozoa</taxon>
        <taxon>Arthropoda</taxon>
        <taxon>Hexapoda</taxon>
        <taxon>Insecta</taxon>
        <taxon>Pterygota</taxon>
        <taxon>Neoptera</taxon>
        <taxon>Endopterygota</taxon>
        <taxon>Lepidoptera</taxon>
        <taxon>Glossata</taxon>
        <taxon>Ditrysia</taxon>
        <taxon>Noctuoidea</taxon>
        <taxon>Noctuidae</taxon>
        <taxon>Noctuinae</taxon>
        <taxon>Hadenini</taxon>
        <taxon>Mythimna</taxon>
    </lineage>
</organism>
<dbReference type="PANTHER" id="PTHR48043">
    <property type="entry name" value="EG:EG0003.4 PROTEIN-RELATED"/>
    <property type="match status" value="1"/>
</dbReference>
<dbReference type="AlphaFoldDB" id="A0AAD7YQJ7"/>
<comment type="similarity">
    <text evidence="1 4">Belongs to the UDP-glycosyltransferase family.</text>
</comment>
<feature type="transmembrane region" description="Helical" evidence="5">
    <location>
        <begin position="210"/>
        <end position="233"/>
    </location>
</feature>
<evidence type="ECO:0000256" key="4">
    <source>
        <dbReference type="RuleBase" id="RU003718"/>
    </source>
</evidence>
<keyword evidence="7" id="KW-1185">Reference proteome</keyword>
<keyword evidence="2 4" id="KW-0328">Glycosyltransferase</keyword>
<dbReference type="FunFam" id="3.40.50.2000:FF:000050">
    <property type="entry name" value="UDP-glucuronosyltransferase"/>
    <property type="match status" value="2"/>
</dbReference>
<gene>
    <name evidence="6" type="ORF">PYW07_007922</name>
</gene>
<accession>A0AAD7YQJ7</accession>
<evidence type="ECO:0000256" key="2">
    <source>
        <dbReference type="ARBA" id="ARBA00022676"/>
    </source>
</evidence>
<dbReference type="InterPro" id="IPR002213">
    <property type="entry name" value="UDP_glucos_trans"/>
</dbReference>
<dbReference type="GO" id="GO:0016020">
    <property type="term" value="C:membrane"/>
    <property type="evidence" value="ECO:0007669"/>
    <property type="project" value="UniProtKB-SubCell"/>
</dbReference>
<comment type="catalytic activity">
    <reaction evidence="5">
        <text>glucuronate acceptor + UDP-alpha-D-glucuronate = acceptor beta-D-glucuronoside + UDP + H(+)</text>
        <dbReference type="Rhea" id="RHEA:21032"/>
        <dbReference type="ChEBI" id="CHEBI:15378"/>
        <dbReference type="ChEBI" id="CHEBI:58052"/>
        <dbReference type="ChEBI" id="CHEBI:58223"/>
        <dbReference type="ChEBI" id="CHEBI:132367"/>
        <dbReference type="ChEBI" id="CHEBI:132368"/>
        <dbReference type="EC" id="2.4.1.17"/>
    </reaction>
</comment>
<name>A0AAD7YQJ7_MYTSE</name>
<dbReference type="CDD" id="cd03784">
    <property type="entry name" value="GT1_Gtf-like"/>
    <property type="match status" value="2"/>
</dbReference>
<feature type="transmembrane region" description="Helical" evidence="5">
    <location>
        <begin position="485"/>
        <end position="508"/>
    </location>
</feature>
<dbReference type="SUPFAM" id="SSF53756">
    <property type="entry name" value="UDP-Glycosyltransferase/glycogen phosphorylase"/>
    <property type="match status" value="2"/>
</dbReference>
<dbReference type="GO" id="GO:0015020">
    <property type="term" value="F:glucuronosyltransferase activity"/>
    <property type="evidence" value="ECO:0007669"/>
    <property type="project" value="UniProtKB-EC"/>
</dbReference>
<evidence type="ECO:0000313" key="7">
    <source>
        <dbReference type="Proteomes" id="UP001231518"/>
    </source>
</evidence>
<protein>
    <recommendedName>
        <fullName evidence="5">UDP-glucuronosyltransferase</fullName>
        <ecNumber evidence="5">2.4.1.17</ecNumber>
    </recommendedName>
</protein>
<dbReference type="InterPro" id="IPR050271">
    <property type="entry name" value="UDP-glycosyltransferase"/>
</dbReference>
<sequence>MHITPGLSLPQEWLTILDSSTRGAVYFSLGVMQGAEQLPTSVLQTLADVFGELPYTVLWKTDNTTKINKPDNVYTNSWFPQQQVLAHRNVKAFITHGGARSLEEAVFYAVPIVGLPLVKSRRIFINEITRHGAGEILDPHNFDKETVKTTINVVVTNEKYKKSMTRLKEAVVDPHVSGPEKAIWWTEYLLRNGNARHLRSPAVGISFIQYYFLDIVFIVLMIVLLSLYLALMIERALVRGWRSGFWRRRGLGCPASTPLLIGNRPSVPAVVYVDRMHITPGLSLPQEWLTILDSSTRGAVYFSLGVMQGAEQLPTSVLQTLADVFGELPYTVLWKTDNTTKINKPDNVYTNSWFPQQQVLAHRNIKAFITHGGARSLEEAVFYAVPIVGLPLVKSRRVFINEITRHGAGEILDPHSFDKETVKTTINVVVTNEKYKKSMTRLKEAVVDPHVSGPEKAIWWTEYLLRNGNARHLRSPAVGISFIQYYFLDIVFIVLMILLLSLYLALMIERALVRGWRSGFWRRRSLGCPGKFKAL</sequence>